<dbReference type="Proteomes" id="UP000031512">
    <property type="component" value="Unassembled WGS sequence"/>
</dbReference>
<dbReference type="AlphaFoldDB" id="L1LCK2"/>
<keyword evidence="3" id="KW-1185">Reference proteome</keyword>
<sequence length="572" mass="66020">MMILSLLCLVFLYKLCGCVGPLGSQSNISAEQASSVDQRIFYVEEGIEENIPILKLTAKNEGITTKLMYGEEEIWPGKKGSFCSSAILYLDKGYPKLADINTKDKRDRDRTVYRYKDGKQWKNTRETLHKNKLGALKEKYERETREAVECTAANKSAEEPQAEQDPDVIIIDDNDDLQSEMSLETPKPETPVSYPHEHVVTNAESAVSGKDDEEALQDSDTDLEAAMDIPSSPPCQITRCMFNISDPDYRISGFYEYAYNGVTCKTYTMKKEAYVEGVSDDGEFLWKYYRGRCVKIVIYSTNSSLLCRLDINDCPVITPSYFEKTEDTWNVLEDDEFHGKLYVLFSADFKGIMMDTLSLSSDIFKVIEYIDQRVFHTVIFSPKYKVTSVHNELKIWESKNGQRCTVAHFYSDKFTNLCFLVIVDSDGINRELYFEYNVERWERIEEDKFTKNLARMTEGDPQDKNPYRTTPAMIDVRMVDSRFSNTYNFILDGVSIAKHVPLPDKEIKRVLYNSVEVWRAPKGSDERCLSTEIFSRDNAQMVIVNVKIGTNFVSYSFKWMERRWVCSERSYL</sequence>
<gene>
    <name evidence="2" type="ORF">BEWA_016320</name>
</gene>
<name>L1LCK2_THEEQ</name>
<keyword evidence="1" id="KW-0732">Signal</keyword>
<evidence type="ECO:0000313" key="2">
    <source>
        <dbReference type="EMBL" id="EKX73071.1"/>
    </source>
</evidence>
<evidence type="ECO:0008006" key="4">
    <source>
        <dbReference type="Google" id="ProtNLM"/>
    </source>
</evidence>
<dbReference type="RefSeq" id="XP_004832523.1">
    <property type="nucleotide sequence ID" value="XM_004832466.1"/>
</dbReference>
<dbReference type="InterPro" id="IPR007480">
    <property type="entry name" value="DUF529"/>
</dbReference>
<accession>L1LCK2</accession>
<proteinExistence type="predicted"/>
<organism evidence="2 3">
    <name type="scientific">Theileria equi strain WA</name>
    <dbReference type="NCBI Taxonomy" id="1537102"/>
    <lineage>
        <taxon>Eukaryota</taxon>
        <taxon>Sar</taxon>
        <taxon>Alveolata</taxon>
        <taxon>Apicomplexa</taxon>
        <taxon>Aconoidasida</taxon>
        <taxon>Piroplasmida</taxon>
        <taxon>Theileriidae</taxon>
        <taxon>Theileria</taxon>
    </lineage>
</organism>
<protein>
    <recommendedName>
        <fullName evidence="4">Signal peptide containing protein</fullName>
    </recommendedName>
</protein>
<evidence type="ECO:0000313" key="3">
    <source>
        <dbReference type="Proteomes" id="UP000031512"/>
    </source>
</evidence>
<comment type="caution">
    <text evidence="2">The sequence shown here is derived from an EMBL/GenBank/DDBJ whole genome shotgun (WGS) entry which is preliminary data.</text>
</comment>
<dbReference type="Pfam" id="PF04385">
    <property type="entry name" value="FAINT"/>
    <property type="match status" value="1"/>
</dbReference>
<dbReference type="KEGG" id="beq:BEWA_016320"/>
<evidence type="ECO:0000256" key="1">
    <source>
        <dbReference type="SAM" id="SignalP"/>
    </source>
</evidence>
<feature type="chain" id="PRO_5003953087" description="Signal peptide containing protein" evidence="1">
    <location>
        <begin position="19"/>
        <end position="572"/>
    </location>
</feature>
<dbReference type="EMBL" id="ACOU01000004">
    <property type="protein sequence ID" value="EKX73071.1"/>
    <property type="molecule type" value="Genomic_DNA"/>
</dbReference>
<reference evidence="2 3" key="1">
    <citation type="journal article" date="2012" name="BMC Genomics">
        <title>Comparative genomic analysis and phylogenetic position of Theileria equi.</title>
        <authorList>
            <person name="Kappmeyer L.S."/>
            <person name="Thiagarajan M."/>
            <person name="Herndon D.R."/>
            <person name="Ramsay J.D."/>
            <person name="Caler E."/>
            <person name="Djikeng A."/>
            <person name="Gillespie J.J."/>
            <person name="Lau A.O."/>
            <person name="Roalson E.H."/>
            <person name="Silva J.C."/>
            <person name="Silva M.G."/>
            <person name="Suarez C.E."/>
            <person name="Ueti M.W."/>
            <person name="Nene V.M."/>
            <person name="Mealey R.H."/>
            <person name="Knowles D.P."/>
            <person name="Brayton K.A."/>
        </authorList>
    </citation>
    <scope>NUCLEOTIDE SEQUENCE [LARGE SCALE GENOMIC DNA]</scope>
    <source>
        <strain evidence="2 3">WA</strain>
    </source>
</reference>
<dbReference type="VEuPathDB" id="PiroplasmaDB:BEWA_016320"/>
<feature type="signal peptide" evidence="1">
    <location>
        <begin position="1"/>
        <end position="18"/>
    </location>
</feature>
<dbReference type="GeneID" id="15802735"/>